<evidence type="ECO:0000259" key="2">
    <source>
        <dbReference type="PROSITE" id="PS50011"/>
    </source>
</evidence>
<dbReference type="GO" id="GO:0005524">
    <property type="term" value="F:ATP binding"/>
    <property type="evidence" value="ECO:0007669"/>
    <property type="project" value="InterPro"/>
</dbReference>
<dbReference type="PANTHER" id="PTHR44329:SF277">
    <property type="entry name" value="SERINE_THREONINE-PROTEIN KINASE HT1-LIKE"/>
    <property type="match status" value="1"/>
</dbReference>
<dbReference type="AlphaFoldDB" id="A0AAD2DMD3"/>
<evidence type="ECO:0000313" key="3">
    <source>
        <dbReference type="EMBL" id="CAI9756641.1"/>
    </source>
</evidence>
<dbReference type="Pfam" id="PF07714">
    <property type="entry name" value="PK_Tyr_Ser-Thr"/>
    <property type="match status" value="1"/>
</dbReference>
<dbReference type="EMBL" id="OU503037">
    <property type="protein sequence ID" value="CAI9756641.1"/>
    <property type="molecule type" value="Genomic_DNA"/>
</dbReference>
<dbReference type="SUPFAM" id="SSF56112">
    <property type="entry name" value="Protein kinase-like (PK-like)"/>
    <property type="match status" value="1"/>
</dbReference>
<dbReference type="Proteomes" id="UP000834106">
    <property type="component" value="Chromosome 2"/>
</dbReference>
<evidence type="ECO:0000256" key="1">
    <source>
        <dbReference type="SAM" id="MobiDB-lite"/>
    </source>
</evidence>
<dbReference type="PANTHER" id="PTHR44329">
    <property type="entry name" value="SERINE/THREONINE-PROTEIN KINASE TNNI3K-RELATED"/>
    <property type="match status" value="1"/>
</dbReference>
<protein>
    <recommendedName>
        <fullName evidence="2">Protein kinase domain-containing protein</fullName>
    </recommendedName>
</protein>
<dbReference type="InterPro" id="IPR001245">
    <property type="entry name" value="Ser-Thr/Tyr_kinase_cat_dom"/>
</dbReference>
<dbReference type="InterPro" id="IPR011009">
    <property type="entry name" value="Kinase-like_dom_sf"/>
</dbReference>
<name>A0AAD2DMD3_9LAMI</name>
<gene>
    <name evidence="3" type="ORF">FPE_LOCUS4071</name>
</gene>
<reference evidence="3" key="1">
    <citation type="submission" date="2023-05" db="EMBL/GenBank/DDBJ databases">
        <authorList>
            <person name="Huff M."/>
        </authorList>
    </citation>
    <scope>NUCLEOTIDE SEQUENCE</scope>
</reference>
<dbReference type="InterPro" id="IPR051681">
    <property type="entry name" value="Ser/Thr_Kinases-Pseudokinases"/>
</dbReference>
<organism evidence="3 4">
    <name type="scientific">Fraxinus pennsylvanica</name>
    <dbReference type="NCBI Taxonomy" id="56036"/>
    <lineage>
        <taxon>Eukaryota</taxon>
        <taxon>Viridiplantae</taxon>
        <taxon>Streptophyta</taxon>
        <taxon>Embryophyta</taxon>
        <taxon>Tracheophyta</taxon>
        <taxon>Spermatophyta</taxon>
        <taxon>Magnoliopsida</taxon>
        <taxon>eudicotyledons</taxon>
        <taxon>Gunneridae</taxon>
        <taxon>Pentapetalae</taxon>
        <taxon>asterids</taxon>
        <taxon>lamiids</taxon>
        <taxon>Lamiales</taxon>
        <taxon>Oleaceae</taxon>
        <taxon>Oleeae</taxon>
        <taxon>Fraxinus</taxon>
    </lineage>
</organism>
<feature type="region of interest" description="Disordered" evidence="1">
    <location>
        <begin position="151"/>
        <end position="179"/>
    </location>
</feature>
<dbReference type="InterPro" id="IPR000719">
    <property type="entry name" value="Prot_kinase_dom"/>
</dbReference>
<dbReference type="GO" id="GO:0004674">
    <property type="term" value="F:protein serine/threonine kinase activity"/>
    <property type="evidence" value="ECO:0007669"/>
    <property type="project" value="TreeGrafter"/>
</dbReference>
<sequence length="227" mass="25563">MPGSQGNMGTYRWMAPEMIEEKPYTRKVDVYSFGIVQWELTTALLPFLGMTPVQAAFAVVEKNERPPLAANCQPALVHLMKRCWVANHSKRPDFSDIVSALETYDECVTEVSQSPTYSSLRVMVDIELALVEDWEEVQMEMVDLVVVDKRNKDPDDVDQDPVHIDPPPKSPSDSSSDGGGGWSFGGLIKTFMTQSESVLETYRRDLREFRSGLRKESEVIREVAATL</sequence>
<dbReference type="Gene3D" id="1.10.510.10">
    <property type="entry name" value="Transferase(Phosphotransferase) domain 1"/>
    <property type="match status" value="1"/>
</dbReference>
<accession>A0AAD2DMD3</accession>
<keyword evidence="4" id="KW-1185">Reference proteome</keyword>
<feature type="domain" description="Protein kinase" evidence="2">
    <location>
        <begin position="1"/>
        <end position="104"/>
    </location>
</feature>
<proteinExistence type="predicted"/>
<evidence type="ECO:0000313" key="4">
    <source>
        <dbReference type="Proteomes" id="UP000834106"/>
    </source>
</evidence>
<dbReference type="PROSITE" id="PS50011">
    <property type="entry name" value="PROTEIN_KINASE_DOM"/>
    <property type="match status" value="1"/>
</dbReference>